<keyword evidence="3" id="KW-0067">ATP-binding</keyword>
<dbReference type="PROSITE" id="PS00329">
    <property type="entry name" value="HSP70_2"/>
    <property type="match status" value="1"/>
</dbReference>
<name>L2GPU0_VITCO</name>
<dbReference type="OrthoDB" id="2401965at2759"/>
<dbReference type="FunFam" id="3.30.420.40:FF:000545">
    <property type="entry name" value="Endoplasmic reticulum chaperone BiP"/>
    <property type="match status" value="1"/>
</dbReference>
<dbReference type="FunFam" id="3.30.420.40:FF:000004">
    <property type="entry name" value="Molecular chaperone DnaK"/>
    <property type="match status" value="1"/>
</dbReference>
<dbReference type="InParanoid" id="L2GPU0"/>
<evidence type="ECO:0000256" key="2">
    <source>
        <dbReference type="ARBA" id="ARBA00022741"/>
    </source>
</evidence>
<reference evidence="5" key="1">
    <citation type="submission" date="2011-05" db="EMBL/GenBank/DDBJ databases">
        <title>The genome sequence of Vittaforma corneae strain ATCC 50505.</title>
        <authorList>
            <consortium name="The Broad Institute Genome Sequencing Platform"/>
            <person name="Cuomo C."/>
            <person name="Didier E."/>
            <person name="Bowers L."/>
            <person name="Young S.K."/>
            <person name="Zeng Q."/>
            <person name="Gargeya S."/>
            <person name="Fitzgerald M."/>
            <person name="Haas B."/>
            <person name="Abouelleil A."/>
            <person name="Alvarado L."/>
            <person name="Arachchi H.M."/>
            <person name="Berlin A."/>
            <person name="Chapman S.B."/>
            <person name="Gearin G."/>
            <person name="Goldberg J."/>
            <person name="Griggs A."/>
            <person name="Gujja S."/>
            <person name="Hansen M."/>
            <person name="Heiman D."/>
            <person name="Howarth C."/>
            <person name="Larimer J."/>
            <person name="Lui A."/>
            <person name="MacDonald P.J.P."/>
            <person name="McCowen C."/>
            <person name="Montmayeur A."/>
            <person name="Murphy C."/>
            <person name="Neiman D."/>
            <person name="Pearson M."/>
            <person name="Priest M."/>
            <person name="Roberts A."/>
            <person name="Saif S."/>
            <person name="Shea T."/>
            <person name="Sisk P."/>
            <person name="Stolte C."/>
            <person name="Sykes S."/>
            <person name="Wortman J."/>
            <person name="Nusbaum C."/>
            <person name="Birren B."/>
        </authorList>
    </citation>
    <scope>NUCLEOTIDE SEQUENCE [LARGE SCALE GENOMIC DNA]</scope>
    <source>
        <strain evidence="5">ATCC 50505</strain>
    </source>
</reference>
<dbReference type="VEuPathDB" id="MicrosporidiaDB:VICG_00228"/>
<protein>
    <recommendedName>
        <fullName evidence="6">Chaperone DnaK</fullName>
    </recommendedName>
</protein>
<evidence type="ECO:0008006" key="6">
    <source>
        <dbReference type="Google" id="ProtNLM"/>
    </source>
</evidence>
<dbReference type="HOGENOM" id="CLU_005965_0_2_1"/>
<dbReference type="GeneID" id="19880946"/>
<dbReference type="EMBL" id="JH370130">
    <property type="protein sequence ID" value="ELA42913.1"/>
    <property type="molecule type" value="Genomic_DNA"/>
</dbReference>
<evidence type="ECO:0000313" key="5">
    <source>
        <dbReference type="Proteomes" id="UP000011082"/>
    </source>
</evidence>
<dbReference type="PROSITE" id="PS00297">
    <property type="entry name" value="HSP70_1"/>
    <property type="match status" value="1"/>
</dbReference>
<dbReference type="InterPro" id="IPR018181">
    <property type="entry name" value="Heat_shock_70_CS"/>
</dbReference>
<dbReference type="SUPFAM" id="SSF53067">
    <property type="entry name" value="Actin-like ATPase domain"/>
    <property type="match status" value="2"/>
</dbReference>
<evidence type="ECO:0000256" key="3">
    <source>
        <dbReference type="ARBA" id="ARBA00022840"/>
    </source>
</evidence>
<dbReference type="OMA" id="EESCAPT"/>
<dbReference type="RefSeq" id="XP_007603681.1">
    <property type="nucleotide sequence ID" value="XM_007603619.1"/>
</dbReference>
<dbReference type="STRING" id="993615.L2GPU0"/>
<dbReference type="InterPro" id="IPR013126">
    <property type="entry name" value="Hsp_70_fam"/>
</dbReference>
<dbReference type="PRINTS" id="PR00301">
    <property type="entry name" value="HEATSHOCK70"/>
</dbReference>
<dbReference type="AlphaFoldDB" id="L2GPU0"/>
<evidence type="ECO:0000256" key="1">
    <source>
        <dbReference type="ARBA" id="ARBA00007381"/>
    </source>
</evidence>
<evidence type="ECO:0000313" key="4">
    <source>
        <dbReference type="EMBL" id="ELA42913.1"/>
    </source>
</evidence>
<dbReference type="Gene3D" id="3.90.640.10">
    <property type="entry name" value="Actin, Chain A, domain 4"/>
    <property type="match status" value="1"/>
</dbReference>
<gene>
    <name evidence="4" type="ORF">VICG_00228</name>
</gene>
<dbReference type="InterPro" id="IPR043129">
    <property type="entry name" value="ATPase_NBD"/>
</dbReference>
<dbReference type="Proteomes" id="UP000011082">
    <property type="component" value="Unassembled WGS sequence"/>
</dbReference>
<proteinExistence type="inferred from homology"/>
<dbReference type="GO" id="GO:0140662">
    <property type="term" value="F:ATP-dependent protein folding chaperone"/>
    <property type="evidence" value="ECO:0007669"/>
    <property type="project" value="InterPro"/>
</dbReference>
<dbReference type="Gene3D" id="3.30.420.40">
    <property type="match status" value="3"/>
</dbReference>
<accession>L2GPU0</accession>
<dbReference type="FunFam" id="3.30.30.30:FF:000003">
    <property type="entry name" value="Heat shock protein 9"/>
    <property type="match status" value="1"/>
</dbReference>
<organism evidence="4 5">
    <name type="scientific">Vittaforma corneae (strain ATCC 50505)</name>
    <name type="common">Microsporidian parasite</name>
    <name type="synonym">Nosema corneum</name>
    <dbReference type="NCBI Taxonomy" id="993615"/>
    <lineage>
        <taxon>Eukaryota</taxon>
        <taxon>Fungi</taxon>
        <taxon>Fungi incertae sedis</taxon>
        <taxon>Microsporidia</taxon>
        <taxon>Nosematidae</taxon>
        <taxon>Vittaforma</taxon>
    </lineage>
</organism>
<sequence length="285" mass="31359">MPEDTYRKQVKDPYVVGIDLGTTNSVVAIMKNNRPIVLRNEYGKSTTPSIVRLGKEEIVGEEAKKYLNTDPENTIFASKRLLGRKFTDPDIQEYIKALPYRTMQSCNGDIWIKTSFGKYSPAQIGAKILSKMKKIAENALGSKVFASASNSESKIAKNHIGSSVRRAVITVPAYFNDIQRQATKNAGRIAGLDVIRVINEPTAAALAYGLDKSAGGNVAVYDLGGGTFDISILEIDNGVFHVKSTNGDTFLGGEDFDGELMKFIINMHEQQEGMRLDMKLCHLRS</sequence>
<dbReference type="GO" id="GO:0005524">
    <property type="term" value="F:ATP binding"/>
    <property type="evidence" value="ECO:0007669"/>
    <property type="project" value="UniProtKB-KW"/>
</dbReference>
<keyword evidence="5" id="KW-1185">Reference proteome</keyword>
<dbReference type="Gene3D" id="3.30.30.30">
    <property type="match status" value="1"/>
</dbReference>
<dbReference type="Pfam" id="PF00012">
    <property type="entry name" value="HSP70"/>
    <property type="match status" value="2"/>
</dbReference>
<dbReference type="PANTHER" id="PTHR19375">
    <property type="entry name" value="HEAT SHOCK PROTEIN 70KDA"/>
    <property type="match status" value="1"/>
</dbReference>
<comment type="similarity">
    <text evidence="1">Belongs to the heat shock protein 70 family.</text>
</comment>
<keyword evidence="2" id="KW-0547">Nucleotide-binding</keyword>